<feature type="region of interest" description="Disordered" evidence="1">
    <location>
        <begin position="1"/>
        <end position="20"/>
    </location>
</feature>
<dbReference type="InterPro" id="IPR046487">
    <property type="entry name" value="DUF6580"/>
</dbReference>
<dbReference type="AlphaFoldDB" id="E8R4L6"/>
<accession>E8R4L6</accession>
<dbReference type="InParanoid" id="E8R4L6"/>
<name>E8R4L6_ISOPI</name>
<feature type="transmembrane region" description="Helical" evidence="2">
    <location>
        <begin position="176"/>
        <end position="199"/>
    </location>
</feature>
<proteinExistence type="predicted"/>
<dbReference type="Proteomes" id="UP000008631">
    <property type="component" value="Chromosome"/>
</dbReference>
<feature type="transmembrane region" description="Helical" evidence="2">
    <location>
        <begin position="94"/>
        <end position="112"/>
    </location>
</feature>
<dbReference type="KEGG" id="ipa:Isop_0010"/>
<sequence length="209" mass="22209">MSHQAQRHSMTSDADTTTGWKEGPSRALALGLGLGLIALGVASRLLPHPPNFTPAASIALYAGFLFAHRWAAALTVGAMMLISDLVIGFAEPVITLSVYAMLILPASLRPVLRRSAQTGRWRAWGIPGPPTLAAAAVGCSLAFYAVTNFAVWTVWYDPTLAGLIACYVNALPFLKWTLLGDLVWTGTLFASHALALRLVGARVRDAIAS</sequence>
<dbReference type="EMBL" id="CP002353">
    <property type="protein sequence ID" value="ADV60607.1"/>
    <property type="molecule type" value="Genomic_DNA"/>
</dbReference>
<feature type="transmembrane region" description="Helical" evidence="2">
    <location>
        <begin position="27"/>
        <end position="46"/>
    </location>
</feature>
<dbReference type="HOGENOM" id="CLU_112910_0_0_0"/>
<keyword evidence="2" id="KW-1133">Transmembrane helix</keyword>
<evidence type="ECO:0000313" key="4">
    <source>
        <dbReference type="Proteomes" id="UP000008631"/>
    </source>
</evidence>
<evidence type="ECO:0000256" key="1">
    <source>
        <dbReference type="SAM" id="MobiDB-lite"/>
    </source>
</evidence>
<feature type="transmembrane region" description="Helical" evidence="2">
    <location>
        <begin position="58"/>
        <end position="82"/>
    </location>
</feature>
<reference evidence="3 4" key="2">
    <citation type="journal article" date="2011" name="Stand. Genomic Sci.">
        <title>Complete genome sequence of Isosphaera pallida type strain (IS1B).</title>
        <authorList>
            <consortium name="US DOE Joint Genome Institute (JGI-PGF)"/>
            <person name="Goker M."/>
            <person name="Cleland D."/>
            <person name="Saunders E."/>
            <person name="Lapidus A."/>
            <person name="Nolan M."/>
            <person name="Lucas S."/>
            <person name="Hammon N."/>
            <person name="Deshpande S."/>
            <person name="Cheng J.F."/>
            <person name="Tapia R."/>
            <person name="Han C."/>
            <person name="Goodwin L."/>
            <person name="Pitluck S."/>
            <person name="Liolios K."/>
            <person name="Pagani I."/>
            <person name="Ivanova N."/>
            <person name="Mavromatis K."/>
            <person name="Pati A."/>
            <person name="Chen A."/>
            <person name="Palaniappan K."/>
            <person name="Land M."/>
            <person name="Hauser L."/>
            <person name="Chang Y.J."/>
            <person name="Jeffries C.D."/>
            <person name="Detter J.C."/>
            <person name="Beck B."/>
            <person name="Woyke T."/>
            <person name="Bristow J."/>
            <person name="Eisen J.A."/>
            <person name="Markowitz V."/>
            <person name="Hugenholtz P."/>
            <person name="Kyrpides N.C."/>
            <person name="Klenk H.P."/>
        </authorList>
    </citation>
    <scope>NUCLEOTIDE SEQUENCE [LARGE SCALE GENOMIC DNA]</scope>
    <source>
        <strain evidence="4">ATCC 43644 / DSM 9630 / IS1B</strain>
    </source>
</reference>
<keyword evidence="2" id="KW-0812">Transmembrane</keyword>
<keyword evidence="2" id="KW-0472">Membrane</keyword>
<reference key="1">
    <citation type="submission" date="2010-11" db="EMBL/GenBank/DDBJ databases">
        <title>The complete sequence of chromosome of Isophaera pallida ATCC 43644.</title>
        <authorList>
            <consortium name="US DOE Joint Genome Institute (JGI-PGF)"/>
            <person name="Lucas S."/>
            <person name="Copeland A."/>
            <person name="Lapidus A."/>
            <person name="Bruce D."/>
            <person name="Goodwin L."/>
            <person name="Pitluck S."/>
            <person name="Kyrpides N."/>
            <person name="Mavromatis K."/>
            <person name="Pagani I."/>
            <person name="Ivanova N."/>
            <person name="Saunders E."/>
            <person name="Brettin T."/>
            <person name="Detter J.C."/>
            <person name="Han C."/>
            <person name="Tapia R."/>
            <person name="Land M."/>
            <person name="Hauser L."/>
            <person name="Markowitz V."/>
            <person name="Cheng J.-F."/>
            <person name="Hugenholtz P."/>
            <person name="Woyke T."/>
            <person name="Wu D."/>
            <person name="Eisen J.A."/>
        </authorList>
    </citation>
    <scope>NUCLEOTIDE SEQUENCE</scope>
    <source>
        <strain>ATCC 43644</strain>
    </source>
</reference>
<evidence type="ECO:0000256" key="2">
    <source>
        <dbReference type="SAM" id="Phobius"/>
    </source>
</evidence>
<organism evidence="3 4">
    <name type="scientific">Isosphaera pallida (strain ATCC 43644 / DSM 9630 / IS1B)</name>
    <dbReference type="NCBI Taxonomy" id="575540"/>
    <lineage>
        <taxon>Bacteria</taxon>
        <taxon>Pseudomonadati</taxon>
        <taxon>Planctomycetota</taxon>
        <taxon>Planctomycetia</taxon>
        <taxon>Isosphaerales</taxon>
        <taxon>Isosphaeraceae</taxon>
        <taxon>Isosphaera</taxon>
    </lineage>
</organism>
<gene>
    <name evidence="3" type="ordered locus">Isop_0010</name>
</gene>
<evidence type="ECO:0000313" key="3">
    <source>
        <dbReference type="EMBL" id="ADV60607.1"/>
    </source>
</evidence>
<feature type="transmembrane region" description="Helical" evidence="2">
    <location>
        <begin position="132"/>
        <end position="156"/>
    </location>
</feature>
<keyword evidence="4" id="KW-1185">Reference proteome</keyword>
<feature type="compositionally biased region" description="Polar residues" evidence="1">
    <location>
        <begin position="1"/>
        <end position="19"/>
    </location>
</feature>
<dbReference type="eggNOG" id="ENOG5032RTJ">
    <property type="taxonomic scope" value="Bacteria"/>
</dbReference>
<protein>
    <submittedName>
        <fullName evidence="3">Uncharacterized protein</fullName>
    </submittedName>
</protein>
<dbReference type="Pfam" id="PF20221">
    <property type="entry name" value="DUF6580"/>
    <property type="match status" value="1"/>
</dbReference>